<gene>
    <name evidence="2" type="ORF">GCM10023205_23390</name>
</gene>
<dbReference type="PANTHER" id="PTHR36833:SF1">
    <property type="entry name" value="INTEGRAL MEMBRANE TRANSPORT PROTEIN"/>
    <property type="match status" value="1"/>
</dbReference>
<sequence length="267" mass="28599">MADSVRVYRALVGAQIRSQSQYRASFLLDVGFTTLFCAMEIVSVLVIFRVTPGLGGFDVREVLLIAALCQCGFYCADLLVGNVELVSKYVRTGLLDSVLIRPRSSLGQLLALDFPFRKVGRAVQGAVIYAAALWWAGVAWTPARAVLAVVAPAATATLFAAVFVAGATVAFWWIDSGEFANAFTYGGRTFGSYPMGIYPLWLRDVFAYGLGIAFAGYQPALALLGRPDPLGTPAWAAWLSPAVAAVAWAAALALWNTGIRHYRSTGS</sequence>
<dbReference type="Pfam" id="PF06182">
    <property type="entry name" value="ABC2_membrane_6"/>
    <property type="match status" value="1"/>
</dbReference>
<dbReference type="EMBL" id="BAABHS010000007">
    <property type="protein sequence ID" value="GAA4959663.1"/>
    <property type="molecule type" value="Genomic_DNA"/>
</dbReference>
<dbReference type="InterPro" id="IPR010390">
    <property type="entry name" value="ABC-2_transporter-like"/>
</dbReference>
<keyword evidence="3" id="KW-1185">Reference proteome</keyword>
<proteinExistence type="predicted"/>
<dbReference type="PANTHER" id="PTHR36833">
    <property type="entry name" value="SLR0610 PROTEIN-RELATED"/>
    <property type="match status" value="1"/>
</dbReference>
<keyword evidence="1" id="KW-0472">Membrane</keyword>
<evidence type="ECO:0000313" key="3">
    <source>
        <dbReference type="Proteomes" id="UP001500466"/>
    </source>
</evidence>
<evidence type="ECO:0000313" key="2">
    <source>
        <dbReference type="EMBL" id="GAA4959663.1"/>
    </source>
</evidence>
<dbReference type="Proteomes" id="UP001500466">
    <property type="component" value="Unassembled WGS sequence"/>
</dbReference>
<organism evidence="2 3">
    <name type="scientific">Yinghuangia aomiensis</name>
    <dbReference type="NCBI Taxonomy" id="676205"/>
    <lineage>
        <taxon>Bacteria</taxon>
        <taxon>Bacillati</taxon>
        <taxon>Actinomycetota</taxon>
        <taxon>Actinomycetes</taxon>
        <taxon>Kitasatosporales</taxon>
        <taxon>Streptomycetaceae</taxon>
        <taxon>Yinghuangia</taxon>
    </lineage>
</organism>
<evidence type="ECO:0000256" key="1">
    <source>
        <dbReference type="SAM" id="Phobius"/>
    </source>
</evidence>
<feature type="transmembrane region" description="Helical" evidence="1">
    <location>
        <begin position="26"/>
        <end position="50"/>
    </location>
</feature>
<comment type="caution">
    <text evidence="2">The sequence shown here is derived from an EMBL/GenBank/DDBJ whole genome shotgun (WGS) entry which is preliminary data.</text>
</comment>
<protein>
    <submittedName>
        <fullName evidence="2">ABC transporter permease</fullName>
    </submittedName>
</protein>
<feature type="transmembrane region" description="Helical" evidence="1">
    <location>
        <begin position="62"/>
        <end position="81"/>
    </location>
</feature>
<keyword evidence="1" id="KW-0812">Transmembrane</keyword>
<name>A0ABP9H1J3_9ACTN</name>
<feature type="transmembrane region" description="Helical" evidence="1">
    <location>
        <begin position="126"/>
        <end position="143"/>
    </location>
</feature>
<accession>A0ABP9H1J3</accession>
<feature type="transmembrane region" description="Helical" evidence="1">
    <location>
        <begin position="149"/>
        <end position="174"/>
    </location>
</feature>
<keyword evidence="1" id="KW-1133">Transmembrane helix</keyword>
<reference evidence="3" key="1">
    <citation type="journal article" date="2019" name="Int. J. Syst. Evol. Microbiol.">
        <title>The Global Catalogue of Microorganisms (GCM) 10K type strain sequencing project: providing services to taxonomists for standard genome sequencing and annotation.</title>
        <authorList>
            <consortium name="The Broad Institute Genomics Platform"/>
            <consortium name="The Broad Institute Genome Sequencing Center for Infectious Disease"/>
            <person name="Wu L."/>
            <person name="Ma J."/>
        </authorList>
    </citation>
    <scope>NUCLEOTIDE SEQUENCE [LARGE SCALE GENOMIC DNA]</scope>
    <source>
        <strain evidence="3">JCM 17986</strain>
    </source>
</reference>
<dbReference type="RefSeq" id="WP_345675323.1">
    <property type="nucleotide sequence ID" value="NZ_BAABHS010000007.1"/>
</dbReference>
<feature type="transmembrane region" description="Helical" evidence="1">
    <location>
        <begin position="235"/>
        <end position="255"/>
    </location>
</feature>